<dbReference type="AlphaFoldDB" id="A0A835SSA7"/>
<feature type="compositionally biased region" description="Low complexity" evidence="1">
    <location>
        <begin position="376"/>
        <end position="385"/>
    </location>
</feature>
<name>A0A835SSA7_9CHLO</name>
<feature type="compositionally biased region" description="Polar residues" evidence="1">
    <location>
        <begin position="43"/>
        <end position="56"/>
    </location>
</feature>
<dbReference type="OrthoDB" id="549031at2759"/>
<organism evidence="2 3">
    <name type="scientific">Chlamydomonas schloesseri</name>
    <dbReference type="NCBI Taxonomy" id="2026947"/>
    <lineage>
        <taxon>Eukaryota</taxon>
        <taxon>Viridiplantae</taxon>
        <taxon>Chlorophyta</taxon>
        <taxon>core chlorophytes</taxon>
        <taxon>Chlorophyceae</taxon>
        <taxon>CS clade</taxon>
        <taxon>Chlamydomonadales</taxon>
        <taxon>Chlamydomonadaceae</taxon>
        <taxon>Chlamydomonas</taxon>
    </lineage>
</organism>
<keyword evidence="3" id="KW-1185">Reference proteome</keyword>
<dbReference type="EMBL" id="JAEHOD010000067">
    <property type="protein sequence ID" value="KAG2432427.1"/>
    <property type="molecule type" value="Genomic_DNA"/>
</dbReference>
<feature type="compositionally biased region" description="Basic residues" evidence="1">
    <location>
        <begin position="82"/>
        <end position="94"/>
    </location>
</feature>
<dbReference type="Proteomes" id="UP000613740">
    <property type="component" value="Unassembled WGS sequence"/>
</dbReference>
<dbReference type="Gene3D" id="1.25.70.10">
    <property type="entry name" value="Transcription termination factor 3, mitochondrial"/>
    <property type="match status" value="1"/>
</dbReference>
<accession>A0A835SSA7</accession>
<comment type="caution">
    <text evidence="2">The sequence shown here is derived from an EMBL/GenBank/DDBJ whole genome shotgun (WGS) entry which is preliminary data.</text>
</comment>
<proteinExistence type="predicted"/>
<feature type="compositionally biased region" description="Low complexity" evidence="1">
    <location>
        <begin position="148"/>
        <end position="172"/>
    </location>
</feature>
<feature type="region of interest" description="Disordered" evidence="1">
    <location>
        <begin position="308"/>
        <end position="398"/>
    </location>
</feature>
<feature type="region of interest" description="Disordered" evidence="1">
    <location>
        <begin position="138"/>
        <end position="172"/>
    </location>
</feature>
<feature type="compositionally biased region" description="Low complexity" evidence="1">
    <location>
        <begin position="350"/>
        <end position="360"/>
    </location>
</feature>
<evidence type="ECO:0000313" key="2">
    <source>
        <dbReference type="EMBL" id="KAG2432427.1"/>
    </source>
</evidence>
<dbReference type="InterPro" id="IPR038538">
    <property type="entry name" value="MTERF_sf"/>
</dbReference>
<reference evidence="2" key="1">
    <citation type="journal article" date="2020" name="bioRxiv">
        <title>Comparative genomics of Chlamydomonas.</title>
        <authorList>
            <person name="Craig R.J."/>
            <person name="Hasan A.R."/>
            <person name="Ness R.W."/>
            <person name="Keightley P.D."/>
        </authorList>
    </citation>
    <scope>NUCLEOTIDE SEQUENCE</scope>
    <source>
        <strain evidence="2">CCAP 11/173</strain>
    </source>
</reference>
<feature type="region of interest" description="Disordered" evidence="1">
    <location>
        <begin position="79"/>
        <end position="112"/>
    </location>
</feature>
<protein>
    <submittedName>
        <fullName evidence="2">Uncharacterized protein</fullName>
    </submittedName>
</protein>
<evidence type="ECO:0000256" key="1">
    <source>
        <dbReference type="SAM" id="MobiDB-lite"/>
    </source>
</evidence>
<feature type="region of interest" description="Disordered" evidence="1">
    <location>
        <begin position="187"/>
        <end position="211"/>
    </location>
</feature>
<gene>
    <name evidence="2" type="ORF">HYH02_012998</name>
</gene>
<feature type="region of interest" description="Disordered" evidence="1">
    <location>
        <begin position="28"/>
        <end position="58"/>
    </location>
</feature>
<evidence type="ECO:0000313" key="3">
    <source>
        <dbReference type="Proteomes" id="UP000613740"/>
    </source>
</evidence>
<sequence length="734" mass="75796">MRASHLLSRCPASGQPVVDLVRRRRPQFSARAQATQAADGPASRTSSQQQHLQRSLEQGPANKLVVDFDYVAVAFKTEPRRASKRRQSQSRRRSLSVSSDDEGGVGDKLFGGGPGSSAHAGYWSLEYVSGDRRVLFEDRAPSAGPGPATSDISSSYVSSSSLAGSPAPSPAVAAVPPVRACARTLGSASGPVVQASRPAPPRRLGSARARAEATSARVGAAAAPAPRTQHAAAVAAVAASLPAHTPPLAVAAASARNEAAQEPHAVGLLLTRMTLPNGIDNDSISRGGVLVVPGADAVVRLPLSASPPAWSPCGSEPPPPQQQQQQPLAHGRQRQPRPGGSRGGEGRPASDGANNTSSNNGGNGSSRSRSDGGGDSSLVGRSVKGSGSGKGASSFREISGGVDDSAYTGLLPHTAEDGAMEAAAVQLLRMPLRAVRANRVFHAELTGLGFGARGRGPQQLRELLDVLGGGGGGGLGLAHEQVLHVLLAQPRVMRVKPATLRANVAALAAALQLQPGAEPLSAAVAAAPDALLQRSPAAYGQCVAALAAALALPRAADACALMLRAPSLLRHPPAFYARSVQQLQSQLALAPDAARALAAAEPGLMCVSPAVLRVNGEELRERLQLSPAQVGAVAAYAPELLAAPPGRLAAAARRLVAALSYSGTWRSQLSRLLASPRNTAVALSFRSDRYERLEYLTRTGRDGAMGFKEALSLEDADFLEVFPGYSQWRREQGR</sequence>